<accession>A0A4S3PKH8</accession>
<evidence type="ECO:0000313" key="1">
    <source>
        <dbReference type="EMBL" id="THE09818.1"/>
    </source>
</evidence>
<evidence type="ECO:0000313" key="2">
    <source>
        <dbReference type="Proteomes" id="UP000306477"/>
    </source>
</evidence>
<keyword evidence="2" id="KW-1185">Reference proteome</keyword>
<gene>
    <name evidence="1" type="ORF">E1I69_21000</name>
</gene>
<dbReference type="EMBL" id="SLUB01000062">
    <property type="protein sequence ID" value="THE09818.1"/>
    <property type="molecule type" value="Genomic_DNA"/>
</dbReference>
<dbReference type="RefSeq" id="WP_136381506.1">
    <property type="nucleotide sequence ID" value="NZ_SLUB01000062.1"/>
</dbReference>
<sequence length="76" mass="8507">MSPINFFKAGVMFGLTIYGLAKKGFNIEGRESLLDSSSREINNAIHSINRFIRSKIASTNDRILNKTFGKALKELD</sequence>
<proteinExistence type="predicted"/>
<dbReference type="Proteomes" id="UP000306477">
    <property type="component" value="Unassembled WGS sequence"/>
</dbReference>
<comment type="caution">
    <text evidence="1">The sequence shown here is derived from an EMBL/GenBank/DDBJ whole genome shotgun (WGS) entry which is preliminary data.</text>
</comment>
<organism evidence="1 2">
    <name type="scientific">Bacillus timonensis</name>
    <dbReference type="NCBI Taxonomy" id="1033734"/>
    <lineage>
        <taxon>Bacteria</taxon>
        <taxon>Bacillati</taxon>
        <taxon>Bacillota</taxon>
        <taxon>Bacilli</taxon>
        <taxon>Bacillales</taxon>
        <taxon>Bacillaceae</taxon>
        <taxon>Bacillus</taxon>
    </lineage>
</organism>
<protein>
    <submittedName>
        <fullName evidence="1">Uncharacterized protein</fullName>
    </submittedName>
</protein>
<dbReference type="AlphaFoldDB" id="A0A4S3PKH8"/>
<name>A0A4S3PKH8_9BACI</name>
<reference evidence="1 2" key="1">
    <citation type="journal article" date="2019" name="Indoor Air">
        <title>Impacts of indoor surface finishes on bacterial viability.</title>
        <authorList>
            <person name="Hu J."/>
            <person name="Maamar S.B."/>
            <person name="Glawe A.J."/>
            <person name="Gottel N."/>
            <person name="Gilbert J.A."/>
            <person name="Hartmann E.M."/>
        </authorList>
    </citation>
    <scope>NUCLEOTIDE SEQUENCE [LARGE SCALE GENOMIC DNA]</scope>
    <source>
        <strain evidence="1 2">AF060A6</strain>
    </source>
</reference>